<dbReference type="PANTHER" id="PTHR36577:SF3">
    <property type="entry name" value="DUF521 DOMAIN PROTEIN (AFU_ORTHOLOGUE AFUA_6G00490)"/>
    <property type="match status" value="1"/>
</dbReference>
<dbReference type="Pfam" id="PF01989">
    <property type="entry name" value="AcnX_swivel_put"/>
    <property type="match status" value="1"/>
</dbReference>
<evidence type="ECO:0000256" key="1">
    <source>
        <dbReference type="ARBA" id="ARBA00023239"/>
    </source>
</evidence>
<proteinExistence type="predicted"/>
<evidence type="ECO:0000313" key="3">
    <source>
        <dbReference type="EMBL" id="VAW01808.1"/>
    </source>
</evidence>
<reference evidence="3" key="1">
    <citation type="submission" date="2018-06" db="EMBL/GenBank/DDBJ databases">
        <authorList>
            <person name="Zhirakovskaya E."/>
        </authorList>
    </citation>
    <scope>NUCLEOTIDE SEQUENCE</scope>
</reference>
<dbReference type="InterPro" id="IPR002840">
    <property type="entry name" value="PMDh-S-like_dom"/>
</dbReference>
<sequence>MFDADALVAGEASGSVFVLDEPLSFWGGLDPETGTIIDERHPQRGENVSGTVLAMAYGRGSSSSTGVLAEAIRLGTAPVAIVMAEPDLIVALGAMVANEMYGTSCPVIVVGTSVFEILTTGTRIEITDGGTRVGIISDDMPSSL</sequence>
<dbReference type="GO" id="GO:0016829">
    <property type="term" value="F:lyase activity"/>
    <property type="evidence" value="ECO:0007669"/>
    <property type="project" value="UniProtKB-KW"/>
</dbReference>
<dbReference type="AlphaFoldDB" id="A0A3B0S9R7"/>
<dbReference type="SUPFAM" id="SSF52016">
    <property type="entry name" value="LeuD/IlvD-like"/>
    <property type="match status" value="1"/>
</dbReference>
<protein>
    <recommendedName>
        <fullName evidence="2">Phosphomevalonate dehydratase small subunit-like domain-containing protein</fullName>
    </recommendedName>
</protein>
<feature type="domain" description="Phosphomevalonate dehydratase small subunit-like" evidence="2">
    <location>
        <begin position="23"/>
        <end position="98"/>
    </location>
</feature>
<evidence type="ECO:0000259" key="2">
    <source>
        <dbReference type="Pfam" id="PF01989"/>
    </source>
</evidence>
<dbReference type="PANTHER" id="PTHR36577">
    <property type="entry name" value="DUF521 DOMAIN PROTEIN (AFU_ORTHOLOGUE AFUA_6G00490)"/>
    <property type="match status" value="1"/>
</dbReference>
<dbReference type="EMBL" id="UOEI01000309">
    <property type="protein sequence ID" value="VAW01808.1"/>
    <property type="molecule type" value="Genomic_DNA"/>
</dbReference>
<name>A0A3B0S9R7_9ZZZZ</name>
<dbReference type="CDD" id="cd01356">
    <property type="entry name" value="AcnX_swivel"/>
    <property type="match status" value="1"/>
</dbReference>
<keyword evidence="1" id="KW-0456">Lyase</keyword>
<accession>A0A3B0S9R7</accession>
<organism evidence="3">
    <name type="scientific">hydrothermal vent metagenome</name>
    <dbReference type="NCBI Taxonomy" id="652676"/>
    <lineage>
        <taxon>unclassified sequences</taxon>
        <taxon>metagenomes</taxon>
        <taxon>ecological metagenomes</taxon>
    </lineage>
</organism>
<dbReference type="Gene3D" id="3.50.30.10">
    <property type="entry name" value="Phosphohistidine domain"/>
    <property type="match status" value="1"/>
</dbReference>
<gene>
    <name evidence="3" type="ORF">MNBD_ACTINO01-2320</name>
</gene>